<keyword evidence="2" id="KW-0812">Transmembrane</keyword>
<protein>
    <recommendedName>
        <fullName evidence="5">DUF2631 domain-containing protein</fullName>
    </recommendedName>
</protein>
<feature type="transmembrane region" description="Helical" evidence="2">
    <location>
        <begin position="69"/>
        <end position="86"/>
    </location>
</feature>
<dbReference type="Proteomes" id="UP000285768">
    <property type="component" value="Chromosome"/>
</dbReference>
<keyword evidence="4" id="KW-1185">Reference proteome</keyword>
<evidence type="ECO:0000313" key="4">
    <source>
        <dbReference type="Proteomes" id="UP000285768"/>
    </source>
</evidence>
<accession>A0ABX5QHI2</accession>
<dbReference type="EMBL" id="CP035037">
    <property type="protein sequence ID" value="QAB18485.1"/>
    <property type="molecule type" value="Genomic_DNA"/>
</dbReference>
<feature type="region of interest" description="Disordered" evidence="1">
    <location>
        <begin position="1"/>
        <end position="67"/>
    </location>
</feature>
<evidence type="ECO:0000256" key="1">
    <source>
        <dbReference type="SAM" id="MobiDB-lite"/>
    </source>
</evidence>
<dbReference type="RefSeq" id="WP_128387332.1">
    <property type="nucleotide sequence ID" value="NZ_CP035037.1"/>
</dbReference>
<gene>
    <name evidence="3" type="ORF">Leucomu_11670</name>
</gene>
<sequence length="125" mass="12613">MNTNDQGSEPHEPQTTPLPHGRDDLVPPPPETDGASAASGAAPAAPAAGAHPAPVAADARPPARTGPRTGPIVWGALILAFCGYAAQRAFGTDGLDTAWWITATVIGLGVLLLVVGGAILLRGRR</sequence>
<evidence type="ECO:0000256" key="2">
    <source>
        <dbReference type="SAM" id="Phobius"/>
    </source>
</evidence>
<feature type="transmembrane region" description="Helical" evidence="2">
    <location>
        <begin position="98"/>
        <end position="121"/>
    </location>
</feature>
<feature type="compositionally biased region" description="Low complexity" evidence="1">
    <location>
        <begin position="34"/>
        <end position="67"/>
    </location>
</feature>
<reference evidence="3 4" key="1">
    <citation type="submission" date="2019-01" db="EMBL/GenBank/DDBJ databases">
        <title>Leucobacter muris sp. nov. isolated from the nose of a laboratory mouse.</title>
        <authorList>
            <person name="Benga L."/>
            <person name="Sproeer C."/>
            <person name="Schumann P."/>
            <person name="Verbarg S."/>
            <person name="Bunk B."/>
            <person name="Engelhardt E."/>
            <person name="Benten P.M."/>
            <person name="Sager M."/>
        </authorList>
    </citation>
    <scope>NUCLEOTIDE SEQUENCE [LARGE SCALE GENOMIC DNA]</scope>
    <source>
        <strain evidence="3 4">DSM 101948</strain>
    </source>
</reference>
<evidence type="ECO:0008006" key="5">
    <source>
        <dbReference type="Google" id="ProtNLM"/>
    </source>
</evidence>
<name>A0ABX5QHI2_9MICO</name>
<feature type="compositionally biased region" description="Polar residues" evidence="1">
    <location>
        <begin position="1"/>
        <end position="17"/>
    </location>
</feature>
<proteinExistence type="predicted"/>
<organism evidence="3 4">
    <name type="scientific">Leucobacter muris</name>
    <dbReference type="NCBI Taxonomy" id="1935379"/>
    <lineage>
        <taxon>Bacteria</taxon>
        <taxon>Bacillati</taxon>
        <taxon>Actinomycetota</taxon>
        <taxon>Actinomycetes</taxon>
        <taxon>Micrococcales</taxon>
        <taxon>Microbacteriaceae</taxon>
        <taxon>Leucobacter</taxon>
    </lineage>
</organism>
<keyword evidence="2" id="KW-1133">Transmembrane helix</keyword>
<keyword evidence="2" id="KW-0472">Membrane</keyword>
<evidence type="ECO:0000313" key="3">
    <source>
        <dbReference type="EMBL" id="QAB18485.1"/>
    </source>
</evidence>